<proteinExistence type="inferred from homology"/>
<dbReference type="PANTHER" id="PTHR43480">
    <property type="entry name" value="ACYL-[ACYL-CARRIER-PROTEIN]--UDP-N-ACETYLGLUCOSAMINE O-ACYLTRANSFERASE"/>
    <property type="match status" value="1"/>
</dbReference>
<protein>
    <submittedName>
        <fullName evidence="7">Acyl-[acyl-carrier-protein]--UDP-N-acetylglucosamine O-acyltransferase</fullName>
        <ecNumber evidence="7">2.3.1.129</ecNumber>
    </submittedName>
</protein>
<feature type="domain" description="UDP N-acetylglucosamine O-acyltransferase C-terminal" evidence="6">
    <location>
        <begin position="192"/>
        <end position="272"/>
    </location>
</feature>
<gene>
    <name evidence="7" type="ORF">MNBD_DELTA01-412</name>
</gene>
<dbReference type="PANTHER" id="PTHR43480:SF1">
    <property type="entry name" value="ACYL-[ACYL-CARRIER-PROTEIN]--UDP-N-ACETYLGLUCOSAMINE O-ACYLTRANSFERASE, MITOCHONDRIAL-RELATED"/>
    <property type="match status" value="1"/>
</dbReference>
<dbReference type="GO" id="GO:0008780">
    <property type="term" value="F:acyl-[acyl-carrier-protein]-UDP-N-acetylglucosamine O-acyltransferase activity"/>
    <property type="evidence" value="ECO:0007669"/>
    <property type="project" value="UniProtKB-EC"/>
</dbReference>
<reference evidence="7" key="1">
    <citation type="submission" date="2018-06" db="EMBL/GenBank/DDBJ databases">
        <authorList>
            <person name="Zhirakovskaya E."/>
        </authorList>
    </citation>
    <scope>NUCLEOTIDE SEQUENCE</scope>
</reference>
<evidence type="ECO:0000256" key="1">
    <source>
        <dbReference type="ARBA" id="ARBA00022516"/>
    </source>
</evidence>
<dbReference type="InterPro" id="IPR011004">
    <property type="entry name" value="Trimer_LpxA-like_sf"/>
</dbReference>
<dbReference type="EMBL" id="UOEA01000080">
    <property type="protein sequence ID" value="VAV85050.1"/>
    <property type="molecule type" value="Genomic_DNA"/>
</dbReference>
<evidence type="ECO:0000256" key="2">
    <source>
        <dbReference type="ARBA" id="ARBA00022556"/>
    </source>
</evidence>
<dbReference type="Gene3D" id="1.20.1180.10">
    <property type="entry name" value="Udp N-acetylglucosamine O-acyltransferase, C-terminal domain"/>
    <property type="match status" value="1"/>
</dbReference>
<dbReference type="AlphaFoldDB" id="A0A3B0QUI2"/>
<dbReference type="CDD" id="cd03351">
    <property type="entry name" value="LbH_UDP-GlcNAc_AT"/>
    <property type="match status" value="1"/>
</dbReference>
<dbReference type="GO" id="GO:0016020">
    <property type="term" value="C:membrane"/>
    <property type="evidence" value="ECO:0007669"/>
    <property type="project" value="GOC"/>
</dbReference>
<dbReference type="GO" id="GO:0009245">
    <property type="term" value="P:lipid A biosynthetic process"/>
    <property type="evidence" value="ECO:0007669"/>
    <property type="project" value="UniProtKB-KW"/>
</dbReference>
<dbReference type="PIRSF" id="PIRSF000456">
    <property type="entry name" value="UDP-GlcNAc_acltr"/>
    <property type="match status" value="1"/>
</dbReference>
<organism evidence="7">
    <name type="scientific">hydrothermal vent metagenome</name>
    <dbReference type="NCBI Taxonomy" id="652676"/>
    <lineage>
        <taxon>unclassified sequences</taxon>
        <taxon>metagenomes</taxon>
        <taxon>ecological metagenomes</taxon>
    </lineage>
</organism>
<evidence type="ECO:0000256" key="4">
    <source>
        <dbReference type="ARBA" id="ARBA00023098"/>
    </source>
</evidence>
<dbReference type="InterPro" id="IPR001451">
    <property type="entry name" value="Hexapep"/>
</dbReference>
<keyword evidence="3 7" id="KW-0808">Transferase</keyword>
<evidence type="ECO:0000256" key="3">
    <source>
        <dbReference type="ARBA" id="ARBA00022679"/>
    </source>
</evidence>
<dbReference type="NCBIfam" id="TIGR01852">
    <property type="entry name" value="lipid_A_lpxA"/>
    <property type="match status" value="1"/>
</dbReference>
<keyword evidence="4" id="KW-0443">Lipid metabolism</keyword>
<dbReference type="Pfam" id="PF13720">
    <property type="entry name" value="Acetyltransf_11"/>
    <property type="match status" value="1"/>
</dbReference>
<dbReference type="SUPFAM" id="SSF51161">
    <property type="entry name" value="Trimeric LpxA-like enzymes"/>
    <property type="match status" value="1"/>
</dbReference>
<dbReference type="InterPro" id="IPR029098">
    <property type="entry name" value="Acetyltransf_C"/>
</dbReference>
<evidence type="ECO:0000259" key="6">
    <source>
        <dbReference type="Pfam" id="PF13720"/>
    </source>
</evidence>
<dbReference type="Gene3D" id="2.160.10.10">
    <property type="entry name" value="Hexapeptide repeat proteins"/>
    <property type="match status" value="1"/>
</dbReference>
<keyword evidence="1" id="KW-0444">Lipid biosynthesis</keyword>
<evidence type="ECO:0000313" key="7">
    <source>
        <dbReference type="EMBL" id="VAV85050.1"/>
    </source>
</evidence>
<dbReference type="HAMAP" id="MF_00387">
    <property type="entry name" value="LpxA"/>
    <property type="match status" value="1"/>
</dbReference>
<dbReference type="InterPro" id="IPR037157">
    <property type="entry name" value="Acetyltransf_C_sf"/>
</dbReference>
<evidence type="ECO:0000256" key="5">
    <source>
        <dbReference type="ARBA" id="ARBA00023315"/>
    </source>
</evidence>
<accession>A0A3B0QUI2</accession>
<name>A0A3B0QUI2_9ZZZZ</name>
<dbReference type="NCBIfam" id="NF003657">
    <property type="entry name" value="PRK05289.1"/>
    <property type="match status" value="1"/>
</dbReference>
<keyword evidence="2" id="KW-0441">Lipid A biosynthesis</keyword>
<dbReference type="EC" id="2.3.1.129" evidence="7"/>
<dbReference type="InterPro" id="IPR010137">
    <property type="entry name" value="Lipid_A_LpxA"/>
</dbReference>
<keyword evidence="5 7" id="KW-0012">Acyltransferase</keyword>
<dbReference type="Pfam" id="PF00132">
    <property type="entry name" value="Hexapep"/>
    <property type="match status" value="2"/>
</dbReference>
<sequence length="289" mass="31674">MTETMTKKTETRMSRQEVQVDPRAVIHPTAELDSGVKVGPFSVIGEGSRIGKNTVIGPHVVVGEWTSIGQDSHIFQFASIGAPPQDLGYKNEPTETIIGDRNVIREFVTVHRGTIKDKAKTVIGNDNLLMNYVHIAHDCTVGSNIIMANNATLAGHVTIKDHAIVGGLVAVHQHVNIGAYCIIGGASAVSKDIPPYVMAVGNRAHVYGLNRVGIKRHGFKSSELDDIKRAYHILFKSSLRLGEAVTKLKAELPDSIHAKRFLEFIEDSKRGIARERSTVKLEHHDQIED</sequence>